<dbReference type="EMBL" id="CP111014">
    <property type="protein sequence ID" value="WAR00315.1"/>
    <property type="molecule type" value="Genomic_DNA"/>
</dbReference>
<feature type="non-terminal residue" evidence="2">
    <location>
        <position position="340"/>
    </location>
</feature>
<sequence>ENLRITIRYYKSQGVFDHVQETFPFTFNAQCSLTKFVPPCISSLSGAIDGEKEKAETKYFESLINAASTENEESADRMSSVELVLKKHLKKGLLDHESYLKTLRKSFSTKLAALETTTERAVVELQTHGLSESEVCQQTADLLETLERQKTGLEAELHASIAMVAEAYDKYLGNHIPNLDVLPVKGSIILAGKNTNIPDLTFQPTDSPFAKCSDCEMERAITDYLTTGSLALDVQFLTEGAKLGLQYAMKPGSVIVVYGGLKLESDLPKKCFVEAFKKGDSIQRVDYFACSQCNFKWICRSCMEICHLGHAVVPYIMQHQPNWACCYCPKKKCCKIQTTG</sequence>
<name>A0ABY7DSD0_MYAAR</name>
<protein>
    <submittedName>
        <fullName evidence="2">Uncharacterized protein</fullName>
    </submittedName>
</protein>
<reference evidence="2" key="1">
    <citation type="submission" date="2022-11" db="EMBL/GenBank/DDBJ databases">
        <title>Centuries of genome instability and evolution in soft-shell clam transmissible cancer (bioRxiv).</title>
        <authorList>
            <person name="Hart S.F.M."/>
            <person name="Yonemitsu M.A."/>
            <person name="Giersch R.M."/>
            <person name="Beal B.F."/>
            <person name="Arriagada G."/>
            <person name="Davis B.W."/>
            <person name="Ostrander E.A."/>
            <person name="Goff S.P."/>
            <person name="Metzger M.J."/>
        </authorList>
    </citation>
    <scope>NUCLEOTIDE SEQUENCE</scope>
    <source>
        <strain evidence="2">MELC-2E11</strain>
        <tissue evidence="2">Siphon/mantle</tissue>
    </source>
</reference>
<feature type="coiled-coil region" evidence="1">
    <location>
        <begin position="136"/>
        <end position="163"/>
    </location>
</feature>
<dbReference type="Proteomes" id="UP001164746">
    <property type="component" value="Chromosome 3"/>
</dbReference>
<keyword evidence="1" id="KW-0175">Coiled coil</keyword>
<accession>A0ABY7DSD0</accession>
<evidence type="ECO:0000256" key="1">
    <source>
        <dbReference type="SAM" id="Coils"/>
    </source>
</evidence>
<evidence type="ECO:0000313" key="2">
    <source>
        <dbReference type="EMBL" id="WAR00315.1"/>
    </source>
</evidence>
<evidence type="ECO:0000313" key="3">
    <source>
        <dbReference type="Proteomes" id="UP001164746"/>
    </source>
</evidence>
<proteinExistence type="predicted"/>
<organism evidence="2 3">
    <name type="scientific">Mya arenaria</name>
    <name type="common">Soft-shell clam</name>
    <dbReference type="NCBI Taxonomy" id="6604"/>
    <lineage>
        <taxon>Eukaryota</taxon>
        <taxon>Metazoa</taxon>
        <taxon>Spiralia</taxon>
        <taxon>Lophotrochozoa</taxon>
        <taxon>Mollusca</taxon>
        <taxon>Bivalvia</taxon>
        <taxon>Autobranchia</taxon>
        <taxon>Heteroconchia</taxon>
        <taxon>Euheterodonta</taxon>
        <taxon>Imparidentia</taxon>
        <taxon>Neoheterodontei</taxon>
        <taxon>Myida</taxon>
        <taxon>Myoidea</taxon>
        <taxon>Myidae</taxon>
        <taxon>Mya</taxon>
    </lineage>
</organism>
<gene>
    <name evidence="2" type="ORF">MAR_024687</name>
</gene>
<keyword evidence="3" id="KW-1185">Reference proteome</keyword>